<accession>A0ABV7T8V1</accession>
<organism evidence="3 4">
    <name type="scientific">Stutzerimonas tarimensis</name>
    <dbReference type="NCBI Taxonomy" id="1507735"/>
    <lineage>
        <taxon>Bacteria</taxon>
        <taxon>Pseudomonadati</taxon>
        <taxon>Pseudomonadota</taxon>
        <taxon>Gammaproteobacteria</taxon>
        <taxon>Pseudomonadales</taxon>
        <taxon>Pseudomonadaceae</taxon>
        <taxon>Stutzerimonas</taxon>
    </lineage>
</organism>
<keyword evidence="2" id="KW-0472">Membrane</keyword>
<reference evidence="4" key="1">
    <citation type="journal article" date="2019" name="Int. J. Syst. Evol. Microbiol.">
        <title>The Global Catalogue of Microorganisms (GCM) 10K type strain sequencing project: providing services to taxonomists for standard genome sequencing and annotation.</title>
        <authorList>
            <consortium name="The Broad Institute Genomics Platform"/>
            <consortium name="The Broad Institute Genome Sequencing Center for Infectious Disease"/>
            <person name="Wu L."/>
            <person name="Ma J."/>
        </authorList>
    </citation>
    <scope>NUCLEOTIDE SEQUENCE [LARGE SCALE GENOMIC DNA]</scope>
    <source>
        <strain evidence="4">KCTC 42447</strain>
    </source>
</reference>
<dbReference type="Proteomes" id="UP001595630">
    <property type="component" value="Unassembled WGS sequence"/>
</dbReference>
<feature type="transmembrane region" description="Helical" evidence="2">
    <location>
        <begin position="17"/>
        <end position="40"/>
    </location>
</feature>
<keyword evidence="2" id="KW-0812">Transmembrane</keyword>
<name>A0ABV7T8V1_9GAMM</name>
<keyword evidence="2" id="KW-1133">Transmembrane helix</keyword>
<dbReference type="RefSeq" id="WP_386366035.1">
    <property type="nucleotide sequence ID" value="NZ_JBHRXZ010000024.1"/>
</dbReference>
<evidence type="ECO:0000256" key="2">
    <source>
        <dbReference type="SAM" id="Phobius"/>
    </source>
</evidence>
<dbReference type="Pfam" id="PF14333">
    <property type="entry name" value="DUF4389"/>
    <property type="match status" value="1"/>
</dbReference>
<protein>
    <submittedName>
        <fullName evidence="3">DUF4389 domain-containing protein</fullName>
    </submittedName>
</protein>
<feature type="region of interest" description="Disordered" evidence="1">
    <location>
        <begin position="83"/>
        <end position="109"/>
    </location>
</feature>
<sequence length="109" mass="12595">MNDLKQAPERETLILRIIWMVLFFFVWQFAEILLLLVVLLQLLMRLIRGEVHTGVQQFGDSLSQYLAQIGRFATFNTEQKPWPFSDWPAPRPAESERIVEVPGNGGVQP</sequence>
<comment type="caution">
    <text evidence="3">The sequence shown here is derived from an EMBL/GenBank/DDBJ whole genome shotgun (WGS) entry which is preliminary data.</text>
</comment>
<dbReference type="EMBL" id="JBHRXZ010000024">
    <property type="protein sequence ID" value="MFC3608943.1"/>
    <property type="molecule type" value="Genomic_DNA"/>
</dbReference>
<gene>
    <name evidence="3" type="ORF">ACFOMF_14255</name>
</gene>
<keyword evidence="4" id="KW-1185">Reference proteome</keyword>
<proteinExistence type="predicted"/>
<evidence type="ECO:0000313" key="3">
    <source>
        <dbReference type="EMBL" id="MFC3608943.1"/>
    </source>
</evidence>
<evidence type="ECO:0000313" key="4">
    <source>
        <dbReference type="Proteomes" id="UP001595630"/>
    </source>
</evidence>
<dbReference type="InterPro" id="IPR025498">
    <property type="entry name" value="DUF4389"/>
</dbReference>
<evidence type="ECO:0000256" key="1">
    <source>
        <dbReference type="SAM" id="MobiDB-lite"/>
    </source>
</evidence>